<dbReference type="Gene3D" id="3.90.180.10">
    <property type="entry name" value="Medium-chain alcohol dehydrogenases, catalytic domain"/>
    <property type="match status" value="1"/>
</dbReference>
<dbReference type="InterPro" id="IPR020843">
    <property type="entry name" value="ER"/>
</dbReference>
<sequence>MRAARCHTLGGPVTVEEVPEPTGEVPVDVRFAAINFADVLVIEGAYQVKAAVPFTPGSEFAGVVARDGHGFRAGERVFGSAFIGAFAERVAVPATSLHRVPDAVPMERAAAFGVSHATAFNALRLVADVQEGERVAVLGAAGGVGLAAVELALLLGAEVIAVASSEEKRAACAKLGAQTVLPYDNLKRALQEVGGADVVVDPVGGPHSEQALRGMRWGGRFVNVGFASGEIPGIPLNLAMLKGVTIHGFDFGGWARHDREALVAARTELHRLFAEGAINPRIHAVHPLDEVGAALRLGRGAIGKVLLEVARGV</sequence>
<feature type="domain" description="Enoyl reductase (ER)" evidence="1">
    <location>
        <begin position="7"/>
        <end position="307"/>
    </location>
</feature>
<organism evidence="2">
    <name type="scientific">Streptomyces sp. NBC_00093</name>
    <dbReference type="NCBI Taxonomy" id="2975649"/>
    <lineage>
        <taxon>Bacteria</taxon>
        <taxon>Bacillati</taxon>
        <taxon>Actinomycetota</taxon>
        <taxon>Actinomycetes</taxon>
        <taxon>Kitasatosporales</taxon>
        <taxon>Streptomycetaceae</taxon>
        <taxon>Streptomyces</taxon>
    </lineage>
</organism>
<dbReference type="SUPFAM" id="SSF51735">
    <property type="entry name" value="NAD(P)-binding Rossmann-fold domains"/>
    <property type="match status" value="1"/>
</dbReference>
<dbReference type="InterPro" id="IPR051397">
    <property type="entry name" value="Zn-ADH-like_protein"/>
</dbReference>
<dbReference type="InterPro" id="IPR036291">
    <property type="entry name" value="NAD(P)-bd_dom_sf"/>
</dbReference>
<reference evidence="2" key="1">
    <citation type="submission" date="2022-10" db="EMBL/GenBank/DDBJ databases">
        <title>The complete genomes of actinobacterial strains from the NBC collection.</title>
        <authorList>
            <person name="Joergensen T.S."/>
            <person name="Alvarez Arevalo M."/>
            <person name="Sterndorff E.B."/>
            <person name="Faurdal D."/>
            <person name="Vuksanovic O."/>
            <person name="Mourched A.-S."/>
            <person name="Charusanti P."/>
            <person name="Shaw S."/>
            <person name="Blin K."/>
            <person name="Weber T."/>
        </authorList>
    </citation>
    <scope>NUCLEOTIDE SEQUENCE</scope>
    <source>
        <strain evidence="2">NBC_00093</strain>
    </source>
</reference>
<accession>A0AAU2ADG8</accession>
<dbReference type="CDD" id="cd08241">
    <property type="entry name" value="QOR1"/>
    <property type="match status" value="1"/>
</dbReference>
<dbReference type="InterPro" id="IPR013154">
    <property type="entry name" value="ADH-like_N"/>
</dbReference>
<dbReference type="SUPFAM" id="SSF50129">
    <property type="entry name" value="GroES-like"/>
    <property type="match status" value="1"/>
</dbReference>
<evidence type="ECO:0000259" key="1">
    <source>
        <dbReference type="SMART" id="SM00829"/>
    </source>
</evidence>
<dbReference type="Pfam" id="PF00107">
    <property type="entry name" value="ADH_zinc_N"/>
    <property type="match status" value="1"/>
</dbReference>
<dbReference type="PANTHER" id="PTHR43677:SF4">
    <property type="entry name" value="QUINONE OXIDOREDUCTASE-LIKE PROTEIN 2"/>
    <property type="match status" value="1"/>
</dbReference>
<evidence type="ECO:0000313" key="2">
    <source>
        <dbReference type="EMBL" id="WTT22754.1"/>
    </source>
</evidence>
<protein>
    <submittedName>
        <fullName evidence="2">NADPH:quinone oxidoreductase family protein</fullName>
    </submittedName>
</protein>
<dbReference type="Pfam" id="PF08240">
    <property type="entry name" value="ADH_N"/>
    <property type="match status" value="1"/>
</dbReference>
<proteinExistence type="predicted"/>
<dbReference type="InterPro" id="IPR011032">
    <property type="entry name" value="GroES-like_sf"/>
</dbReference>
<gene>
    <name evidence="2" type="ORF">OHA22_48050</name>
</gene>
<dbReference type="AlphaFoldDB" id="A0AAU2ADG8"/>
<dbReference type="GO" id="GO:0016491">
    <property type="term" value="F:oxidoreductase activity"/>
    <property type="evidence" value="ECO:0007669"/>
    <property type="project" value="InterPro"/>
</dbReference>
<dbReference type="EMBL" id="CP108222">
    <property type="protein sequence ID" value="WTT22754.1"/>
    <property type="molecule type" value="Genomic_DNA"/>
</dbReference>
<name>A0AAU2ADG8_9ACTN</name>
<dbReference type="SMART" id="SM00829">
    <property type="entry name" value="PKS_ER"/>
    <property type="match status" value="1"/>
</dbReference>
<dbReference type="PANTHER" id="PTHR43677">
    <property type="entry name" value="SHORT-CHAIN DEHYDROGENASE/REDUCTASE"/>
    <property type="match status" value="1"/>
</dbReference>
<dbReference type="InterPro" id="IPR013149">
    <property type="entry name" value="ADH-like_C"/>
</dbReference>
<dbReference type="Gene3D" id="3.40.50.720">
    <property type="entry name" value="NAD(P)-binding Rossmann-like Domain"/>
    <property type="match status" value="1"/>
</dbReference>